<organism evidence="1 2">
    <name type="scientific">Cerrena zonata</name>
    <dbReference type="NCBI Taxonomy" id="2478898"/>
    <lineage>
        <taxon>Eukaryota</taxon>
        <taxon>Fungi</taxon>
        <taxon>Dikarya</taxon>
        <taxon>Basidiomycota</taxon>
        <taxon>Agaricomycotina</taxon>
        <taxon>Agaricomycetes</taxon>
        <taxon>Polyporales</taxon>
        <taxon>Cerrenaceae</taxon>
        <taxon>Cerrena</taxon>
    </lineage>
</organism>
<name>A0AAW0FKZ9_9APHY</name>
<dbReference type="EMBL" id="JASBNA010000036">
    <property type="protein sequence ID" value="KAK7682358.1"/>
    <property type="molecule type" value="Genomic_DNA"/>
</dbReference>
<evidence type="ECO:0000313" key="2">
    <source>
        <dbReference type="Proteomes" id="UP001385951"/>
    </source>
</evidence>
<dbReference type="AlphaFoldDB" id="A0AAW0FKZ9"/>
<proteinExistence type="predicted"/>
<protein>
    <submittedName>
        <fullName evidence="1">Uncharacterized protein</fullName>
    </submittedName>
</protein>
<accession>A0AAW0FKZ9</accession>
<comment type="caution">
    <text evidence="1">The sequence shown here is derived from an EMBL/GenBank/DDBJ whole genome shotgun (WGS) entry which is preliminary data.</text>
</comment>
<keyword evidence="2" id="KW-1185">Reference proteome</keyword>
<sequence length="88" mass="10335">MRHWLEYITLMMHYENRRRIIQRCEMYVELQRLLSALSVPSSLSSGTGYNVAPDDCAIPVMTPNMNLKYRGTPASHFIRNFQRDEKGK</sequence>
<evidence type="ECO:0000313" key="1">
    <source>
        <dbReference type="EMBL" id="KAK7682358.1"/>
    </source>
</evidence>
<reference evidence="1 2" key="1">
    <citation type="submission" date="2022-09" db="EMBL/GenBank/DDBJ databases">
        <authorList>
            <person name="Palmer J.M."/>
        </authorList>
    </citation>
    <scope>NUCLEOTIDE SEQUENCE [LARGE SCALE GENOMIC DNA]</scope>
    <source>
        <strain evidence="1 2">DSM 7382</strain>
    </source>
</reference>
<dbReference type="Proteomes" id="UP001385951">
    <property type="component" value="Unassembled WGS sequence"/>
</dbReference>
<gene>
    <name evidence="1" type="ORF">QCA50_014563</name>
</gene>